<gene>
    <name evidence="2" type="ORF">PCOR1329_LOCUS59023</name>
</gene>
<organism evidence="2 3">
    <name type="scientific">Prorocentrum cordatum</name>
    <dbReference type="NCBI Taxonomy" id="2364126"/>
    <lineage>
        <taxon>Eukaryota</taxon>
        <taxon>Sar</taxon>
        <taxon>Alveolata</taxon>
        <taxon>Dinophyceae</taxon>
        <taxon>Prorocentrales</taxon>
        <taxon>Prorocentraceae</taxon>
        <taxon>Prorocentrum</taxon>
    </lineage>
</organism>
<accession>A0ABN9VKZ1</accession>
<comment type="caution">
    <text evidence="2">The sequence shown here is derived from an EMBL/GenBank/DDBJ whole genome shotgun (WGS) entry which is preliminary data.</text>
</comment>
<reference evidence="2" key="1">
    <citation type="submission" date="2023-10" db="EMBL/GenBank/DDBJ databases">
        <authorList>
            <person name="Chen Y."/>
            <person name="Shah S."/>
            <person name="Dougan E. K."/>
            <person name="Thang M."/>
            <person name="Chan C."/>
        </authorList>
    </citation>
    <scope>NUCLEOTIDE SEQUENCE [LARGE SCALE GENOMIC DNA]</scope>
</reference>
<proteinExistence type="predicted"/>
<sequence length="125" mass="13074">MASGGGLTGPIAIDLAGEHDGCTACVDGSATQAAYRGITIRTPQETTTTERHTEAPQPYETAIATTWGSRGITTDKPTPTAALLATAIAKASSVISRVASLRAERQHARNSCASSLRIDRRRLPL</sequence>
<keyword evidence="3" id="KW-1185">Reference proteome</keyword>
<evidence type="ECO:0000313" key="2">
    <source>
        <dbReference type="EMBL" id="CAK0873973.1"/>
    </source>
</evidence>
<evidence type="ECO:0000313" key="3">
    <source>
        <dbReference type="Proteomes" id="UP001189429"/>
    </source>
</evidence>
<dbReference type="EMBL" id="CAUYUJ010017345">
    <property type="protein sequence ID" value="CAK0873973.1"/>
    <property type="molecule type" value="Genomic_DNA"/>
</dbReference>
<protein>
    <submittedName>
        <fullName evidence="2">Uncharacterized protein</fullName>
    </submittedName>
</protein>
<evidence type="ECO:0000256" key="1">
    <source>
        <dbReference type="SAM" id="MobiDB-lite"/>
    </source>
</evidence>
<feature type="region of interest" description="Disordered" evidence="1">
    <location>
        <begin position="39"/>
        <end position="60"/>
    </location>
</feature>
<name>A0ABN9VKZ1_9DINO</name>
<dbReference type="Proteomes" id="UP001189429">
    <property type="component" value="Unassembled WGS sequence"/>
</dbReference>